<protein>
    <submittedName>
        <fullName evidence="1">Uncharacterized protein</fullName>
    </submittedName>
</protein>
<comment type="caution">
    <text evidence="1">The sequence shown here is derived from an EMBL/GenBank/DDBJ whole genome shotgun (WGS) entry which is preliminary data.</text>
</comment>
<evidence type="ECO:0000313" key="2">
    <source>
        <dbReference type="Proteomes" id="UP000003344"/>
    </source>
</evidence>
<gene>
    <name evidence="1" type="ORF">NEIMUCOT_04858</name>
</gene>
<dbReference type="AlphaFoldDB" id="D2ZW65"/>
<proteinExistence type="predicted"/>
<name>D2ZW65_NEIM2</name>
<dbReference type="Proteomes" id="UP000003344">
    <property type="component" value="Unassembled WGS sequence"/>
</dbReference>
<reference evidence="1 2" key="1">
    <citation type="submission" date="2009-10" db="EMBL/GenBank/DDBJ databases">
        <authorList>
            <person name="Weinstock G."/>
            <person name="Sodergren E."/>
            <person name="Clifton S."/>
            <person name="Fulton L."/>
            <person name="Fulton B."/>
            <person name="Courtney L."/>
            <person name="Fronick C."/>
            <person name="Harrison M."/>
            <person name="Strong C."/>
            <person name="Farmer C."/>
            <person name="Delahaunty K."/>
            <person name="Markovic C."/>
            <person name="Hall O."/>
            <person name="Minx P."/>
            <person name="Tomlinson C."/>
            <person name="Mitreva M."/>
            <person name="Nelson J."/>
            <person name="Hou S."/>
            <person name="Wollam A."/>
            <person name="Pepin K.H."/>
            <person name="Johnson M."/>
            <person name="Bhonagiri V."/>
            <person name="Nash W.E."/>
            <person name="Warren W."/>
            <person name="Chinwalla A."/>
            <person name="Mardis E.R."/>
            <person name="Wilson R.K."/>
        </authorList>
    </citation>
    <scope>NUCLEOTIDE SEQUENCE [LARGE SCALE GENOMIC DNA]</scope>
    <source>
        <strain evidence="2">ATCC 25996 / DSM 4631 / NCTC 10774 / M26</strain>
    </source>
</reference>
<dbReference type="EMBL" id="ACDX02000006">
    <property type="protein sequence ID" value="EFC88809.1"/>
    <property type="molecule type" value="Genomic_DNA"/>
</dbReference>
<dbReference type="STRING" id="546266.NEIMUCOT_04858"/>
<accession>D2ZW65</accession>
<organism evidence="1 2">
    <name type="scientific">Neisseria mucosa (strain ATCC 25996 / DSM 4631 / NCTC 10774 / M26)</name>
    <dbReference type="NCBI Taxonomy" id="546266"/>
    <lineage>
        <taxon>Bacteria</taxon>
        <taxon>Pseudomonadati</taxon>
        <taxon>Pseudomonadota</taxon>
        <taxon>Betaproteobacteria</taxon>
        <taxon>Neisseriales</taxon>
        <taxon>Neisseriaceae</taxon>
        <taxon>Neisseria</taxon>
    </lineage>
</organism>
<sequence>MHLLIKGRLNLSDDLFVKQNIVSNSDFINDIMDEQEWVSKLQVSHL</sequence>
<evidence type="ECO:0000313" key="1">
    <source>
        <dbReference type="EMBL" id="EFC88809.1"/>
    </source>
</evidence>